<dbReference type="OMA" id="WRANASC"/>
<evidence type="ECO:0000256" key="1">
    <source>
        <dbReference type="ARBA" id="ARBA00004236"/>
    </source>
</evidence>
<reference evidence="9" key="2">
    <citation type="submission" date="2025-08" db="UniProtKB">
        <authorList>
            <consortium name="Ensembl"/>
        </authorList>
    </citation>
    <scope>IDENTIFICATION</scope>
</reference>
<dbReference type="Pfam" id="PF08742">
    <property type="entry name" value="C8"/>
    <property type="match status" value="2"/>
</dbReference>
<dbReference type="Pfam" id="PF01826">
    <property type="entry name" value="TIL"/>
    <property type="match status" value="2"/>
</dbReference>
<keyword evidence="10" id="KW-1185">Reference proteome</keyword>
<dbReference type="Gene3D" id="2.10.25.10">
    <property type="entry name" value="Laminin"/>
    <property type="match status" value="2"/>
</dbReference>
<dbReference type="InterPro" id="IPR036084">
    <property type="entry name" value="Ser_inhib-like_sf"/>
</dbReference>
<keyword evidence="4" id="KW-0677">Repeat</keyword>
<dbReference type="InterPro" id="IPR001007">
    <property type="entry name" value="VWF_dom"/>
</dbReference>
<reference evidence="9" key="1">
    <citation type="submission" date="2021-04" db="EMBL/GenBank/DDBJ databases">
        <authorList>
            <consortium name="Wellcome Sanger Institute Data Sharing"/>
        </authorList>
    </citation>
    <scope>NUCLEOTIDE SEQUENCE [LARGE SCALE GENOMIC DNA]</scope>
</reference>
<evidence type="ECO:0000256" key="5">
    <source>
        <dbReference type="ARBA" id="ARBA00023136"/>
    </source>
</evidence>
<dbReference type="SMART" id="SM00832">
    <property type="entry name" value="C8"/>
    <property type="match status" value="2"/>
</dbReference>
<evidence type="ECO:0000256" key="2">
    <source>
        <dbReference type="ARBA" id="ARBA00022475"/>
    </source>
</evidence>
<name>A0A671TTV3_SPAAU</name>
<dbReference type="FunFam" id="2.10.25.10:FF:000055">
    <property type="entry name" value="alpha-tectorin isoform X1"/>
    <property type="match status" value="1"/>
</dbReference>
<comment type="subcellular location">
    <subcellularLocation>
        <location evidence="1">Cell membrane</location>
    </subcellularLocation>
</comment>
<keyword evidence="2" id="KW-1003">Cell membrane</keyword>
<evidence type="ECO:0000256" key="7">
    <source>
        <dbReference type="ARBA" id="ARBA00023180"/>
    </source>
</evidence>
<dbReference type="Ensembl" id="ENSSAUT00010005832.1">
    <property type="protein sequence ID" value="ENSSAUP00010005428.1"/>
    <property type="gene ID" value="ENSSAUG00010002688.1"/>
</dbReference>
<dbReference type="InParanoid" id="A0A671TTV3"/>
<dbReference type="SMART" id="SM00215">
    <property type="entry name" value="VWC_out"/>
    <property type="match status" value="1"/>
</dbReference>
<dbReference type="Pfam" id="PF12714">
    <property type="entry name" value="TILa"/>
    <property type="match status" value="1"/>
</dbReference>
<evidence type="ECO:0000259" key="8">
    <source>
        <dbReference type="PROSITE" id="PS51233"/>
    </source>
</evidence>
<sequence length="1044" mass="115574">MFPGHDWSKCMSIMKPLSLSRDIVLKLRLVFMTGTKHDPALYMRSNMSLLLLTDLLVFLQVNGNFAATPFYLNNGTVQVYESGFSVIVSTVFGLEVSYDTNHYVRISVPHTYQNATCGLCGNFNGIRQDDFRTRQGEVVSSDVDFANSWQATGNNDTVCEAKCGGLACAACTDDQTALYSNTDHCGILQNSSGPFASCHQQLSPKPFVESCVFDLCVGEGYQPILCQALNVYASQCQQNGVQLPSWRRQGFCEIPCLANSHFEPQGTGCPATCVNPNSTQNCPLPAQESCICNAGYTLSAGVCVPHSECGCSFEGRYYRSGETVILDEDCGRRCSCSHGERSCRPSSYASCWIRGPGSYHTFDGLTYQYPGACRITIVNVTGMSRHPHFDVTIEKIPRGQQGFTRVLKFKNNSYFHLTKVDGQRIGLPFSSPSSRIKIYQSSVHSIILRTSFGVTVKIMWPYSVHVTAPGIYNGSLGGLCGNNNGHPNDDFRTPNGTLVMSSQLFGDSWRSGSLSAQCVENGNDNTTVKDTRDRWQYAPVKLVCGSQTRRRKGDGEENCNLRYMFYKGSEEREKVYNVNRINLMIKSSVMQVLLSTLTFLIFFYESWLLCCLKRYLMSLFSFLFQDPCPPNSHYESCGTACPPTCFYIPGICVAVCQTGCQCNDGFVLNGNQCVPQSACGCSYQGRYLQSDEQFWDGEECHSLCSCNGSTGAVHCIPHFCGPQESCRVVNGELGCHPKPHGMCSASGDPHYTTFDGKAYDFQGTCRYVLAKLCSTTDGLHQFSVEDEYNPEKHLIDIKQIQNYDYPSNVVFPMLKVNGITKHLPIHLNGSHVYIHNRGYQTTVVADFGLEVKYDGWRATISVPSSYRYLGKTCGLCGNFNGNQNDDFQTPSGMAVSTPDEFGTSWKVAGNYTCSDGCGSSCPQCTNELPARAQCEVIQAADGPFSFCHEQVDPAPYFNDCVFDVCVSENRGKDLLCRDIQAYVSACQSANVQIYPWRQNTTCSKPTTQCVVYLSCKQPKNLTNKCFEIKFSIKTTSSIICLLSY</sequence>
<dbReference type="SMART" id="SM00216">
    <property type="entry name" value="VWD"/>
    <property type="match status" value="3"/>
</dbReference>
<dbReference type="PANTHER" id="PTHR46160:SF9">
    <property type="entry name" value="PROTEIN PRY2-RELATED"/>
    <property type="match status" value="1"/>
</dbReference>
<dbReference type="PROSITE" id="PS51233">
    <property type="entry name" value="VWFD"/>
    <property type="match status" value="3"/>
</dbReference>
<proteinExistence type="predicted"/>
<reference evidence="9" key="3">
    <citation type="submission" date="2025-09" db="UniProtKB">
        <authorList>
            <consortium name="Ensembl"/>
        </authorList>
    </citation>
    <scope>IDENTIFICATION</scope>
</reference>
<dbReference type="Pfam" id="PF00094">
    <property type="entry name" value="VWD"/>
    <property type="match status" value="3"/>
</dbReference>
<evidence type="ECO:0000313" key="10">
    <source>
        <dbReference type="Proteomes" id="UP000472265"/>
    </source>
</evidence>
<dbReference type="GO" id="GO:0005886">
    <property type="term" value="C:plasma membrane"/>
    <property type="evidence" value="ECO:0007669"/>
    <property type="project" value="UniProtKB-SubCell"/>
</dbReference>
<feature type="domain" description="VWFD" evidence="8">
    <location>
        <begin position="741"/>
        <end position="914"/>
    </location>
</feature>
<dbReference type="CDD" id="cd19941">
    <property type="entry name" value="TIL"/>
    <property type="match status" value="2"/>
</dbReference>
<dbReference type="InterPro" id="IPR025615">
    <property type="entry name" value="TILa_dom"/>
</dbReference>
<keyword evidence="6" id="KW-1015">Disulfide bond</keyword>
<dbReference type="InterPro" id="IPR002919">
    <property type="entry name" value="TIL_dom"/>
</dbReference>
<dbReference type="AlphaFoldDB" id="A0A671TTV3"/>
<keyword evidence="7" id="KW-0325">Glycoprotein</keyword>
<accession>A0A671TTV3</accession>
<dbReference type="PANTHER" id="PTHR46160">
    <property type="entry name" value="ALPHA-TECTORIN-RELATED"/>
    <property type="match status" value="1"/>
</dbReference>
<evidence type="ECO:0000256" key="6">
    <source>
        <dbReference type="ARBA" id="ARBA00023157"/>
    </source>
</evidence>
<evidence type="ECO:0000313" key="9">
    <source>
        <dbReference type="Ensembl" id="ENSSAUP00010005428.1"/>
    </source>
</evidence>
<evidence type="ECO:0000256" key="3">
    <source>
        <dbReference type="ARBA" id="ARBA00022729"/>
    </source>
</evidence>
<feature type="domain" description="VWFD" evidence="8">
    <location>
        <begin position="1"/>
        <end position="160"/>
    </location>
</feature>
<protein>
    <recommendedName>
        <fullName evidence="8">VWFD domain-containing protein</fullName>
    </recommendedName>
</protein>
<organism evidence="9 10">
    <name type="scientific">Sparus aurata</name>
    <name type="common">Gilthead sea bream</name>
    <dbReference type="NCBI Taxonomy" id="8175"/>
    <lineage>
        <taxon>Eukaryota</taxon>
        <taxon>Metazoa</taxon>
        <taxon>Chordata</taxon>
        <taxon>Craniata</taxon>
        <taxon>Vertebrata</taxon>
        <taxon>Euteleostomi</taxon>
        <taxon>Actinopterygii</taxon>
        <taxon>Neopterygii</taxon>
        <taxon>Teleostei</taxon>
        <taxon>Neoteleostei</taxon>
        <taxon>Acanthomorphata</taxon>
        <taxon>Eupercaria</taxon>
        <taxon>Spariformes</taxon>
        <taxon>Sparidae</taxon>
        <taxon>Sparus</taxon>
    </lineage>
</organism>
<dbReference type="Proteomes" id="UP000472265">
    <property type="component" value="Chromosome 20"/>
</dbReference>
<dbReference type="SUPFAM" id="SSF57567">
    <property type="entry name" value="Serine protease inhibitors"/>
    <property type="match status" value="2"/>
</dbReference>
<feature type="domain" description="VWFD" evidence="8">
    <location>
        <begin position="349"/>
        <end position="519"/>
    </location>
</feature>
<keyword evidence="5" id="KW-0472">Membrane</keyword>
<dbReference type="InterPro" id="IPR052749">
    <property type="entry name" value="Alpha-tectorin"/>
</dbReference>
<keyword evidence="3" id="KW-0732">Signal</keyword>
<evidence type="ECO:0000256" key="4">
    <source>
        <dbReference type="ARBA" id="ARBA00022737"/>
    </source>
</evidence>
<dbReference type="GeneTree" id="ENSGT00950000183155"/>
<dbReference type="InterPro" id="IPR014853">
    <property type="entry name" value="VWF/SSPO/ZAN-like_Cys-rich_dom"/>
</dbReference>
<dbReference type="InterPro" id="IPR001846">
    <property type="entry name" value="VWF_type-D"/>
</dbReference>